<dbReference type="Proteomes" id="UP000315017">
    <property type="component" value="Chromosome"/>
</dbReference>
<evidence type="ECO:0000313" key="1">
    <source>
        <dbReference type="EMBL" id="QDU27082.1"/>
    </source>
</evidence>
<accession>A0A517YA94</accession>
<keyword evidence="2" id="KW-1185">Reference proteome</keyword>
<dbReference type="AlphaFoldDB" id="A0A517YA94"/>
<name>A0A517YA94_9BACT</name>
<dbReference type="KEGG" id="aagg:ETAA8_21660"/>
<protein>
    <submittedName>
        <fullName evidence="1">Uncharacterized protein</fullName>
    </submittedName>
</protein>
<sequence>MVHVLTAGHHGFAFSWNNGDHGEGGQAMGLINKYYPAEKFRKNESFPAFGNSSIDQQMGDGDPAAGELVGGINLGFHWGQIVDETGRWSVRFSNDLVAGEMTVDVTPRHCQQFKPQPGHMMRWKSSLDDEVTTTADRQGLVTDARLICSSAKKPF</sequence>
<organism evidence="1 2">
    <name type="scientific">Anatilimnocola aggregata</name>
    <dbReference type="NCBI Taxonomy" id="2528021"/>
    <lineage>
        <taxon>Bacteria</taxon>
        <taxon>Pseudomonadati</taxon>
        <taxon>Planctomycetota</taxon>
        <taxon>Planctomycetia</taxon>
        <taxon>Pirellulales</taxon>
        <taxon>Pirellulaceae</taxon>
        <taxon>Anatilimnocola</taxon>
    </lineage>
</organism>
<dbReference type="EMBL" id="CP036274">
    <property type="protein sequence ID" value="QDU27082.1"/>
    <property type="molecule type" value="Genomic_DNA"/>
</dbReference>
<proteinExistence type="predicted"/>
<gene>
    <name evidence="1" type="ORF">ETAA8_21660</name>
</gene>
<evidence type="ECO:0000313" key="2">
    <source>
        <dbReference type="Proteomes" id="UP000315017"/>
    </source>
</evidence>
<reference evidence="1 2" key="1">
    <citation type="submission" date="2019-02" db="EMBL/GenBank/DDBJ databases">
        <title>Deep-cultivation of Planctomycetes and their phenomic and genomic characterization uncovers novel biology.</title>
        <authorList>
            <person name="Wiegand S."/>
            <person name="Jogler M."/>
            <person name="Boedeker C."/>
            <person name="Pinto D."/>
            <person name="Vollmers J."/>
            <person name="Rivas-Marin E."/>
            <person name="Kohn T."/>
            <person name="Peeters S.H."/>
            <person name="Heuer A."/>
            <person name="Rast P."/>
            <person name="Oberbeckmann S."/>
            <person name="Bunk B."/>
            <person name="Jeske O."/>
            <person name="Meyerdierks A."/>
            <person name="Storesund J.E."/>
            <person name="Kallscheuer N."/>
            <person name="Luecker S."/>
            <person name="Lage O.M."/>
            <person name="Pohl T."/>
            <person name="Merkel B.J."/>
            <person name="Hornburger P."/>
            <person name="Mueller R.-W."/>
            <person name="Bruemmer F."/>
            <person name="Labrenz M."/>
            <person name="Spormann A.M."/>
            <person name="Op den Camp H."/>
            <person name="Overmann J."/>
            <person name="Amann R."/>
            <person name="Jetten M.S.M."/>
            <person name="Mascher T."/>
            <person name="Medema M.H."/>
            <person name="Devos D.P."/>
            <person name="Kaster A.-K."/>
            <person name="Ovreas L."/>
            <person name="Rohde M."/>
            <person name="Galperin M.Y."/>
            <person name="Jogler C."/>
        </authorList>
    </citation>
    <scope>NUCLEOTIDE SEQUENCE [LARGE SCALE GENOMIC DNA]</scope>
    <source>
        <strain evidence="1 2">ETA_A8</strain>
    </source>
</reference>